<evidence type="ECO:0000313" key="1">
    <source>
        <dbReference type="EMBL" id="GHH04285.1"/>
    </source>
</evidence>
<gene>
    <name evidence="1" type="ORF">GCM10017790_06880</name>
</gene>
<comment type="caution">
    <text evidence="1">The sequence shown here is derived from an EMBL/GenBank/DDBJ whole genome shotgun (WGS) entry which is preliminary data.</text>
</comment>
<dbReference type="EMBL" id="BNAY01000001">
    <property type="protein sequence ID" value="GHH04285.1"/>
    <property type="molecule type" value="Genomic_DNA"/>
</dbReference>
<dbReference type="RefSeq" id="WP_191251609.1">
    <property type="nucleotide sequence ID" value="NZ_BNAY01000001.1"/>
</dbReference>
<organism evidence="1 2">
    <name type="scientific">Amycolatopsis oliviviridis</name>
    <dbReference type="NCBI Taxonomy" id="1471590"/>
    <lineage>
        <taxon>Bacteria</taxon>
        <taxon>Bacillati</taxon>
        <taxon>Actinomycetota</taxon>
        <taxon>Actinomycetes</taxon>
        <taxon>Pseudonocardiales</taxon>
        <taxon>Pseudonocardiaceae</taxon>
        <taxon>Amycolatopsis</taxon>
    </lineage>
</organism>
<protein>
    <submittedName>
        <fullName evidence="1">Uncharacterized protein</fullName>
    </submittedName>
</protein>
<dbReference type="Proteomes" id="UP000635387">
    <property type="component" value="Unassembled WGS sequence"/>
</dbReference>
<name>A0ABQ3L4L4_9PSEU</name>
<proteinExistence type="predicted"/>
<evidence type="ECO:0000313" key="2">
    <source>
        <dbReference type="Proteomes" id="UP000635387"/>
    </source>
</evidence>
<sequence>MTGEVHADLRVPGWSEPSGLMAAAHLVAVAGTDDLTRVPESMIEI</sequence>
<accession>A0ABQ3L4L4</accession>
<keyword evidence="2" id="KW-1185">Reference proteome</keyword>
<reference evidence="2" key="1">
    <citation type="journal article" date="2019" name="Int. J. Syst. Evol. Microbiol.">
        <title>The Global Catalogue of Microorganisms (GCM) 10K type strain sequencing project: providing services to taxonomists for standard genome sequencing and annotation.</title>
        <authorList>
            <consortium name="The Broad Institute Genomics Platform"/>
            <consortium name="The Broad Institute Genome Sequencing Center for Infectious Disease"/>
            <person name="Wu L."/>
            <person name="Ma J."/>
        </authorList>
    </citation>
    <scope>NUCLEOTIDE SEQUENCE [LARGE SCALE GENOMIC DNA]</scope>
    <source>
        <strain evidence="2">CGMCC 4.7683</strain>
    </source>
</reference>